<evidence type="ECO:0000313" key="1">
    <source>
        <dbReference type="EMBL" id="EEH10152.1"/>
    </source>
</evidence>
<dbReference type="HOGENOM" id="CLU_1408373_0_0_1"/>
<accession>C0NFY1</accession>
<dbReference type="InParanoid" id="C0NFY1"/>
<dbReference type="RefSeq" id="XP_045290632.1">
    <property type="nucleotide sequence ID" value="XM_045428846.1"/>
</dbReference>
<dbReference type="EMBL" id="GG663364">
    <property type="protein sequence ID" value="EEH10152.1"/>
    <property type="molecule type" value="Genomic_DNA"/>
</dbReference>
<reference evidence="1" key="1">
    <citation type="submission" date="2009-02" db="EMBL/GenBank/DDBJ databases">
        <title>The Genome Sequence of Ajellomyces capsulatus strain G186AR.</title>
        <authorList>
            <consortium name="The Broad Institute Genome Sequencing Platform"/>
            <person name="Champion M."/>
            <person name="Cuomo C."/>
            <person name="Ma L.-J."/>
            <person name="Henn M.R."/>
            <person name="Sil A."/>
            <person name="Goldman B."/>
            <person name="Young S.K."/>
            <person name="Kodira C.D."/>
            <person name="Zeng Q."/>
            <person name="Koehrsen M."/>
            <person name="Alvarado L."/>
            <person name="Berlin A."/>
            <person name="Borenstein D."/>
            <person name="Chen Z."/>
            <person name="Engels R."/>
            <person name="Freedman E."/>
            <person name="Gellesch M."/>
            <person name="Goldberg J."/>
            <person name="Griggs A."/>
            <person name="Gujja S."/>
            <person name="Heiman D."/>
            <person name="Hepburn T."/>
            <person name="Howarth C."/>
            <person name="Jen D."/>
            <person name="Larson L."/>
            <person name="Lewis B."/>
            <person name="Mehta T."/>
            <person name="Park D."/>
            <person name="Pearson M."/>
            <person name="Roberts A."/>
            <person name="Saif S."/>
            <person name="Shea T."/>
            <person name="Shenoy N."/>
            <person name="Sisk P."/>
            <person name="Stolte C."/>
            <person name="Sykes S."/>
            <person name="Walk T."/>
            <person name="White J."/>
            <person name="Yandava C."/>
            <person name="Klein B."/>
            <person name="McEwen J.G."/>
            <person name="Puccia R."/>
            <person name="Goldman G.H."/>
            <person name="Felipe M.S."/>
            <person name="Nino-Vega G."/>
            <person name="San-Blas G."/>
            <person name="Taylor J."/>
            <person name="Mendoza L."/>
            <person name="Galagan J."/>
            <person name="Nusbaum C."/>
            <person name="Birren B."/>
        </authorList>
    </citation>
    <scope>NUCLEOTIDE SEQUENCE</scope>
    <source>
        <strain evidence="1">G186AR</strain>
    </source>
</reference>
<dbReference type="VEuPathDB" id="FungiDB:I7I50_00781"/>
<dbReference type="GeneID" id="69034813"/>
<proteinExistence type="predicted"/>
<dbReference type="Proteomes" id="UP000001631">
    <property type="component" value="Unassembled WGS sequence"/>
</dbReference>
<gene>
    <name evidence="1" type="ORF">HCBG_01797</name>
</gene>
<dbReference type="AlphaFoldDB" id="C0NFY1"/>
<sequence>MALISGREARISLQGIYSVLPMKFTPAPCIHTIKDCMLHCFESICVAIYILVKRRSQQYNNDTTKPSFLRGSSFLQPTLSHSGWQLKNRPFIMKFSFHALLVTAFVSIHTAVELVLSSPLNIVDMTDHQLSRRDCNYRVFCPTSLAESWCVSWDTGYAMCVQKNGKYPTVELNRCKSCVESNCATTRCEEVMD</sequence>
<protein>
    <submittedName>
        <fullName evidence="1">Uncharacterized protein</fullName>
    </submittedName>
</protein>
<keyword evidence="2" id="KW-1185">Reference proteome</keyword>
<organism evidence="1 2">
    <name type="scientific">Ajellomyces capsulatus (strain G186AR / H82 / ATCC MYA-2454 / RMSCC 2432)</name>
    <name type="common">Darling's disease fungus</name>
    <name type="synonym">Histoplasma capsulatum</name>
    <dbReference type="NCBI Taxonomy" id="447093"/>
    <lineage>
        <taxon>Eukaryota</taxon>
        <taxon>Fungi</taxon>
        <taxon>Dikarya</taxon>
        <taxon>Ascomycota</taxon>
        <taxon>Pezizomycotina</taxon>
        <taxon>Eurotiomycetes</taxon>
        <taxon>Eurotiomycetidae</taxon>
        <taxon>Onygenales</taxon>
        <taxon>Ajellomycetaceae</taxon>
        <taxon>Histoplasma</taxon>
    </lineage>
</organism>
<name>C0NFY1_AJECG</name>
<evidence type="ECO:0000313" key="2">
    <source>
        <dbReference type="Proteomes" id="UP000001631"/>
    </source>
</evidence>